<organism evidence="1 2">
    <name type="scientific">Amycolatopsis pretoriensis</name>
    <dbReference type="NCBI Taxonomy" id="218821"/>
    <lineage>
        <taxon>Bacteria</taxon>
        <taxon>Bacillati</taxon>
        <taxon>Actinomycetota</taxon>
        <taxon>Actinomycetes</taxon>
        <taxon>Pseudonocardiales</taxon>
        <taxon>Pseudonocardiaceae</taxon>
        <taxon>Amycolatopsis</taxon>
    </lineage>
</organism>
<dbReference type="STRING" id="218821.SAMN05421837_106586"/>
<evidence type="ECO:0008006" key="3">
    <source>
        <dbReference type="Google" id="ProtNLM"/>
    </source>
</evidence>
<dbReference type="EMBL" id="FNUJ01000006">
    <property type="protein sequence ID" value="SEF33071.1"/>
    <property type="molecule type" value="Genomic_DNA"/>
</dbReference>
<gene>
    <name evidence="1" type="ORF">SAMN05421837_106586</name>
</gene>
<dbReference type="AlphaFoldDB" id="A0A1H5R653"/>
<name>A0A1H5R653_9PSEU</name>
<dbReference type="Proteomes" id="UP000198878">
    <property type="component" value="Unassembled WGS sequence"/>
</dbReference>
<sequence>MITGLWALRSHGLQRIPEPDDVHLLVPHDREVTSAGFTLVERTTRLPTAVVKDGVPIAPVHRAVLDAARRLRDFDAVQAMLAEAVQRRRSTADRLDRELSLGSQRGSAIPRRALQAILNGAESVAEADAWEVWKHAGLPAAEWNVGVFDRDGGFISKPDAWCEDVAFAWEIDSRKYHEGGDHYAATLARNARYSAAGIVYLQTLPSRLRTEPGAVINELRDTYAAACARPRPPVTSRH</sequence>
<evidence type="ECO:0000313" key="1">
    <source>
        <dbReference type="EMBL" id="SEF33071.1"/>
    </source>
</evidence>
<keyword evidence="2" id="KW-1185">Reference proteome</keyword>
<evidence type="ECO:0000313" key="2">
    <source>
        <dbReference type="Proteomes" id="UP000198878"/>
    </source>
</evidence>
<reference evidence="2" key="1">
    <citation type="submission" date="2016-10" db="EMBL/GenBank/DDBJ databases">
        <authorList>
            <person name="Varghese N."/>
            <person name="Submissions S."/>
        </authorList>
    </citation>
    <scope>NUCLEOTIDE SEQUENCE [LARGE SCALE GENOMIC DNA]</scope>
    <source>
        <strain evidence="2">DSM 44654</strain>
    </source>
</reference>
<proteinExistence type="predicted"/>
<protein>
    <recommendedName>
        <fullName evidence="3">DUF559 domain-containing protein</fullName>
    </recommendedName>
</protein>
<accession>A0A1H5R653</accession>